<organism evidence="7 8">
    <name type="scientific">Symmachiella dynata</name>
    <dbReference type="NCBI Taxonomy" id="2527995"/>
    <lineage>
        <taxon>Bacteria</taxon>
        <taxon>Pseudomonadati</taxon>
        <taxon>Planctomycetota</taxon>
        <taxon>Planctomycetia</taxon>
        <taxon>Planctomycetales</taxon>
        <taxon>Planctomycetaceae</taxon>
        <taxon>Symmachiella</taxon>
    </lineage>
</organism>
<evidence type="ECO:0000313" key="8">
    <source>
        <dbReference type="Proteomes" id="UP000319383"/>
    </source>
</evidence>
<name>A0A517ZH18_9PLAN</name>
<dbReference type="PANTHER" id="PTHR30606">
    <property type="entry name" value="LIPID A BIOSYNTHESIS LAUROYL ACYLTRANSFERASE"/>
    <property type="match status" value="1"/>
</dbReference>
<reference evidence="7 8" key="1">
    <citation type="submission" date="2019-02" db="EMBL/GenBank/DDBJ databases">
        <title>Deep-cultivation of Planctomycetes and their phenomic and genomic characterization uncovers novel biology.</title>
        <authorList>
            <person name="Wiegand S."/>
            <person name="Jogler M."/>
            <person name="Boedeker C."/>
            <person name="Pinto D."/>
            <person name="Vollmers J."/>
            <person name="Rivas-Marin E."/>
            <person name="Kohn T."/>
            <person name="Peeters S.H."/>
            <person name="Heuer A."/>
            <person name="Rast P."/>
            <person name="Oberbeckmann S."/>
            <person name="Bunk B."/>
            <person name="Jeske O."/>
            <person name="Meyerdierks A."/>
            <person name="Storesund J.E."/>
            <person name="Kallscheuer N."/>
            <person name="Luecker S."/>
            <person name="Lage O.M."/>
            <person name="Pohl T."/>
            <person name="Merkel B.J."/>
            <person name="Hornburger P."/>
            <person name="Mueller R.-W."/>
            <person name="Bruemmer F."/>
            <person name="Labrenz M."/>
            <person name="Spormann A.M."/>
            <person name="Op den Camp H."/>
            <person name="Overmann J."/>
            <person name="Amann R."/>
            <person name="Jetten M.S.M."/>
            <person name="Mascher T."/>
            <person name="Medema M.H."/>
            <person name="Devos D.P."/>
            <person name="Kaster A.-K."/>
            <person name="Ovreas L."/>
            <person name="Rohde M."/>
            <person name="Galperin M.Y."/>
            <person name="Jogler C."/>
        </authorList>
    </citation>
    <scope>NUCLEOTIDE SEQUENCE [LARGE SCALE GENOMIC DNA]</scope>
    <source>
        <strain evidence="7 8">Mal52</strain>
    </source>
</reference>
<dbReference type="RefSeq" id="WP_145373772.1">
    <property type="nucleotide sequence ID" value="NZ_CP036276.1"/>
</dbReference>
<evidence type="ECO:0000256" key="5">
    <source>
        <dbReference type="ARBA" id="ARBA00023136"/>
    </source>
</evidence>
<accession>A0A517ZH18</accession>
<dbReference type="EMBL" id="CP036276">
    <property type="protein sequence ID" value="QDU41776.1"/>
    <property type="molecule type" value="Genomic_DNA"/>
</dbReference>
<keyword evidence="2" id="KW-1003">Cell membrane</keyword>
<dbReference type="GO" id="GO:0016746">
    <property type="term" value="F:acyltransferase activity"/>
    <property type="evidence" value="ECO:0007669"/>
    <property type="project" value="UniProtKB-KW"/>
</dbReference>
<sequence>MRRRRWRYVAEYAVFRTFVGLVDAMPARAAARVAEMAGNAFFRFLPRKLTRYQVARDNLQNAFGEEINDAQADDIIRRMWVHLFRMVVEMIQLRRKLRVENCKQVLRFHQKEEVVQALYSDRPVLFLSGHFGNWEIGISCFGVFGFEMNIVARDLDNPYLDKWFRQFREQTGHHTISKKGGFDKMAVELAAGGTIALLGDQDAGRRGVFVDFFGRPASTHRAIALMALQYDALICVGYSRRLEDRFGDGLPLHYEVGCEEVIDPRTIDADDEVAEITRRYSAALERAIRKSPEQYFWVHRRWKSIPGQKRKRKRQPLKKAG</sequence>
<dbReference type="PIRSF" id="PIRSF026649">
    <property type="entry name" value="MsbB"/>
    <property type="match status" value="1"/>
</dbReference>
<comment type="subcellular location">
    <subcellularLocation>
        <location evidence="1">Cell inner membrane</location>
    </subcellularLocation>
</comment>
<dbReference type="KEGG" id="sdyn:Mal52_02300"/>
<dbReference type="GO" id="GO:0005886">
    <property type="term" value="C:plasma membrane"/>
    <property type="evidence" value="ECO:0007669"/>
    <property type="project" value="UniProtKB-SubCell"/>
</dbReference>
<dbReference type="CDD" id="cd07984">
    <property type="entry name" value="LPLAT_LABLAT-like"/>
    <property type="match status" value="1"/>
</dbReference>
<dbReference type="PANTHER" id="PTHR30606:SF10">
    <property type="entry name" value="PHOSPHATIDYLINOSITOL MANNOSIDE ACYLTRANSFERASE"/>
    <property type="match status" value="1"/>
</dbReference>
<evidence type="ECO:0000256" key="6">
    <source>
        <dbReference type="ARBA" id="ARBA00023315"/>
    </source>
</evidence>
<keyword evidence="4 7" id="KW-0808">Transferase</keyword>
<dbReference type="InterPro" id="IPR004960">
    <property type="entry name" value="LipA_acyltrans"/>
</dbReference>
<keyword evidence="6 7" id="KW-0012">Acyltransferase</keyword>
<keyword evidence="8" id="KW-1185">Reference proteome</keyword>
<evidence type="ECO:0000256" key="1">
    <source>
        <dbReference type="ARBA" id="ARBA00004533"/>
    </source>
</evidence>
<keyword evidence="3" id="KW-0997">Cell inner membrane</keyword>
<dbReference type="Proteomes" id="UP000319383">
    <property type="component" value="Chromosome"/>
</dbReference>
<dbReference type="Pfam" id="PF03279">
    <property type="entry name" value="Lip_A_acyltrans"/>
    <property type="match status" value="1"/>
</dbReference>
<evidence type="ECO:0000256" key="4">
    <source>
        <dbReference type="ARBA" id="ARBA00022679"/>
    </source>
</evidence>
<protein>
    <submittedName>
        <fullName evidence="7">Lipid A biosynthesis lauroyl acyltransferase</fullName>
        <ecNumber evidence="7">2.3.1.-</ecNumber>
    </submittedName>
</protein>
<dbReference type="AlphaFoldDB" id="A0A517ZH18"/>
<keyword evidence="5" id="KW-0472">Membrane</keyword>
<evidence type="ECO:0000313" key="7">
    <source>
        <dbReference type="EMBL" id="QDU41776.1"/>
    </source>
</evidence>
<evidence type="ECO:0000256" key="3">
    <source>
        <dbReference type="ARBA" id="ARBA00022519"/>
    </source>
</evidence>
<evidence type="ECO:0000256" key="2">
    <source>
        <dbReference type="ARBA" id="ARBA00022475"/>
    </source>
</evidence>
<proteinExistence type="predicted"/>
<dbReference type="GO" id="GO:0009247">
    <property type="term" value="P:glycolipid biosynthetic process"/>
    <property type="evidence" value="ECO:0007669"/>
    <property type="project" value="UniProtKB-ARBA"/>
</dbReference>
<gene>
    <name evidence="7" type="primary">htrB</name>
    <name evidence="7" type="ORF">Mal52_02300</name>
</gene>
<dbReference type="EC" id="2.3.1.-" evidence="7"/>